<dbReference type="InterPro" id="IPR044440">
    <property type="entry name" value="GABAb_receptor_plant_PBP1"/>
</dbReference>
<evidence type="ECO:0000256" key="2">
    <source>
        <dbReference type="ARBA" id="ARBA00008685"/>
    </source>
</evidence>
<dbReference type="AlphaFoldDB" id="A0A1D1ZJS5"/>
<evidence type="ECO:0000256" key="7">
    <source>
        <dbReference type="ARBA" id="ARBA00023065"/>
    </source>
</evidence>
<dbReference type="InterPro" id="IPR001320">
    <property type="entry name" value="Iontro_rcpt_C"/>
</dbReference>
<evidence type="ECO:0000256" key="5">
    <source>
        <dbReference type="ARBA" id="ARBA00022729"/>
    </source>
</evidence>
<dbReference type="PIRSF" id="PIRSF037090">
    <property type="entry name" value="Iontro_Glu-like_rcpt_pln"/>
    <property type="match status" value="1"/>
</dbReference>
<dbReference type="GO" id="GO:0009611">
    <property type="term" value="P:response to wounding"/>
    <property type="evidence" value="ECO:0007669"/>
    <property type="project" value="UniProtKB-ARBA"/>
</dbReference>
<dbReference type="GO" id="GO:0016020">
    <property type="term" value="C:membrane"/>
    <property type="evidence" value="ECO:0007669"/>
    <property type="project" value="UniProtKB-SubCell"/>
</dbReference>
<feature type="region of interest" description="Disordered" evidence="15">
    <location>
        <begin position="914"/>
        <end position="940"/>
    </location>
</feature>
<organism evidence="18">
    <name type="scientific">Anthurium amnicola</name>
    <dbReference type="NCBI Taxonomy" id="1678845"/>
    <lineage>
        <taxon>Eukaryota</taxon>
        <taxon>Viridiplantae</taxon>
        <taxon>Streptophyta</taxon>
        <taxon>Embryophyta</taxon>
        <taxon>Tracheophyta</taxon>
        <taxon>Spermatophyta</taxon>
        <taxon>Magnoliopsida</taxon>
        <taxon>Liliopsida</taxon>
        <taxon>Araceae</taxon>
        <taxon>Pothoideae</taxon>
        <taxon>Potheae</taxon>
        <taxon>Anthurium</taxon>
    </lineage>
</organism>
<dbReference type="GO" id="GO:0007165">
    <property type="term" value="P:signal transduction"/>
    <property type="evidence" value="ECO:0007669"/>
    <property type="project" value="UniProtKB-ARBA"/>
</dbReference>
<dbReference type="EMBL" id="GDJX01000696">
    <property type="protein sequence ID" value="JAT67240.1"/>
    <property type="molecule type" value="Transcribed_RNA"/>
</dbReference>
<dbReference type="SUPFAM" id="SSF53850">
    <property type="entry name" value="Periplasmic binding protein-like II"/>
    <property type="match status" value="1"/>
</dbReference>
<dbReference type="FunFam" id="3.40.50.2300:FF:000081">
    <property type="entry name" value="Glutamate receptor"/>
    <property type="match status" value="1"/>
</dbReference>
<protein>
    <recommendedName>
        <fullName evidence="13">Glutamate receptor</fullName>
    </recommendedName>
</protein>
<feature type="domain" description="Ionotropic glutamate receptor C-terminal" evidence="17">
    <location>
        <begin position="493"/>
        <end position="834"/>
    </location>
</feature>
<evidence type="ECO:0000256" key="9">
    <source>
        <dbReference type="ARBA" id="ARBA00023170"/>
    </source>
</evidence>
<keyword evidence="11 13" id="KW-1071">Ligand-gated ion channel</keyword>
<evidence type="ECO:0000256" key="16">
    <source>
        <dbReference type="SAM" id="Phobius"/>
    </source>
</evidence>
<dbReference type="Pfam" id="PF00060">
    <property type="entry name" value="Lig_chan"/>
    <property type="match status" value="1"/>
</dbReference>
<reference evidence="18" key="1">
    <citation type="submission" date="2015-07" db="EMBL/GenBank/DDBJ databases">
        <title>Transcriptome Assembly of Anthurium amnicola.</title>
        <authorList>
            <person name="Suzuki J."/>
        </authorList>
    </citation>
    <scope>NUCLEOTIDE SEQUENCE</scope>
</reference>
<keyword evidence="7 13" id="KW-0406">Ion transport</keyword>
<dbReference type="Gene3D" id="3.40.190.10">
    <property type="entry name" value="Periplasmic binding protein-like II"/>
    <property type="match status" value="3"/>
</dbReference>
<evidence type="ECO:0000256" key="10">
    <source>
        <dbReference type="ARBA" id="ARBA00023180"/>
    </source>
</evidence>
<feature type="transmembrane region" description="Helical" evidence="16">
    <location>
        <begin position="854"/>
        <end position="875"/>
    </location>
</feature>
<dbReference type="SUPFAM" id="SSF53822">
    <property type="entry name" value="Periplasmic binding protein-like I"/>
    <property type="match status" value="1"/>
</dbReference>
<evidence type="ECO:0000256" key="8">
    <source>
        <dbReference type="ARBA" id="ARBA00023136"/>
    </source>
</evidence>
<dbReference type="InterPro" id="IPR001828">
    <property type="entry name" value="ANF_lig-bd_rcpt"/>
</dbReference>
<evidence type="ECO:0000256" key="12">
    <source>
        <dbReference type="ARBA" id="ARBA00023303"/>
    </source>
</evidence>
<evidence type="ECO:0000256" key="14">
    <source>
        <dbReference type="PIRSR" id="PIRSR037090-50"/>
    </source>
</evidence>
<dbReference type="InterPro" id="IPR015683">
    <property type="entry name" value="Ionotropic_Glu_rcpt"/>
</dbReference>
<dbReference type="FunFam" id="3.40.190.10:FF:000175">
    <property type="entry name" value="Glutamate receptor"/>
    <property type="match status" value="1"/>
</dbReference>
<evidence type="ECO:0000256" key="11">
    <source>
        <dbReference type="ARBA" id="ARBA00023286"/>
    </source>
</evidence>
<gene>
    <name evidence="18" type="primary">GLR3.3_3</name>
    <name evidence="18" type="ORF">g.96842</name>
</gene>
<proteinExistence type="inferred from homology"/>
<dbReference type="Gene3D" id="1.10.287.70">
    <property type="match status" value="1"/>
</dbReference>
<keyword evidence="4 16" id="KW-0812">Transmembrane</keyword>
<comment type="similarity">
    <text evidence="2 13">Belongs to the glutamate-gated ion channel (TC 1.A.10.1) family.</text>
</comment>
<keyword evidence="10" id="KW-0325">Glycoprotein</keyword>
<feature type="transmembrane region" description="Helical" evidence="16">
    <location>
        <begin position="12"/>
        <end position="40"/>
    </location>
</feature>
<feature type="disulfide bond" evidence="14">
    <location>
        <begin position="783"/>
        <end position="837"/>
    </location>
</feature>
<evidence type="ECO:0000259" key="17">
    <source>
        <dbReference type="SMART" id="SM00079"/>
    </source>
</evidence>
<keyword evidence="12 13" id="KW-0407">Ion channel</keyword>
<dbReference type="Pfam" id="PF01094">
    <property type="entry name" value="ANF_receptor"/>
    <property type="match status" value="1"/>
</dbReference>
<dbReference type="InterPro" id="IPR019594">
    <property type="entry name" value="Glu/Gly-bd"/>
</dbReference>
<evidence type="ECO:0000256" key="1">
    <source>
        <dbReference type="ARBA" id="ARBA00004141"/>
    </source>
</evidence>
<dbReference type="GO" id="GO:1901701">
    <property type="term" value="P:cellular response to oxygen-containing compound"/>
    <property type="evidence" value="ECO:0007669"/>
    <property type="project" value="UniProtKB-ARBA"/>
</dbReference>
<name>A0A1D1ZJS5_9ARAE</name>
<dbReference type="Gene3D" id="3.40.50.2300">
    <property type="match status" value="2"/>
</dbReference>
<evidence type="ECO:0000313" key="18">
    <source>
        <dbReference type="EMBL" id="JAT67240.1"/>
    </source>
</evidence>
<feature type="transmembrane region" description="Helical" evidence="16">
    <location>
        <begin position="612"/>
        <end position="632"/>
    </location>
</feature>
<dbReference type="CDD" id="cd13686">
    <property type="entry name" value="GluR_Plant"/>
    <property type="match status" value="1"/>
</dbReference>
<keyword evidence="9 13" id="KW-0675">Receptor</keyword>
<comment type="subcellular location">
    <subcellularLocation>
        <location evidence="1">Membrane</location>
        <topology evidence="1">Multi-pass membrane protein</topology>
    </subcellularLocation>
</comment>
<evidence type="ECO:0000256" key="4">
    <source>
        <dbReference type="ARBA" id="ARBA00022692"/>
    </source>
</evidence>
<dbReference type="CDD" id="cd19990">
    <property type="entry name" value="PBP1_GABAb_receptor_plant"/>
    <property type="match status" value="1"/>
</dbReference>
<dbReference type="SMART" id="SM00079">
    <property type="entry name" value="PBPe"/>
    <property type="match status" value="1"/>
</dbReference>
<accession>A0A1D1ZJS5</accession>
<dbReference type="PANTHER" id="PTHR18966">
    <property type="entry name" value="IONOTROPIC GLUTAMATE RECEPTOR"/>
    <property type="match status" value="1"/>
</dbReference>
<dbReference type="PRINTS" id="PR01176">
    <property type="entry name" value="GABABRECEPTR"/>
</dbReference>
<dbReference type="FunFam" id="3.40.190.10:FF:000054">
    <property type="entry name" value="Glutamate receptor"/>
    <property type="match status" value="1"/>
</dbReference>
<evidence type="ECO:0000256" key="13">
    <source>
        <dbReference type="PIRNR" id="PIRNR037090"/>
    </source>
</evidence>
<dbReference type="Pfam" id="PF10613">
    <property type="entry name" value="Lig_chan-Glu_bd"/>
    <property type="match status" value="1"/>
</dbReference>
<dbReference type="InterPro" id="IPR017103">
    <property type="entry name" value="Iontropic_Glu_rcpt_pln"/>
</dbReference>
<keyword evidence="8 13" id="KW-0472">Membrane</keyword>
<sequence>MPNWSSNTQTDVGYRVGSCCSISTMKLLCVLLLVVHFAVFSTGTSRNLSSRPAVVNLGAIFNFDSITGRAAAVAINAAVDDINSNTAILKGTKLVIKMQDSNHSGFLGIVEALQFMETDVIAIIGPQSSVIAHVISHVANELHVPLVSFSATDPTLNSLQYPFFVRTTQSDLFQMTAIAEIVDYYNWKQVIAIYTDDDYGRNGIAALGDKLDDRRCKISYKAALRPEAARSDITDLLVKVALMEPRVIVIHAPVAGVSVFSMAHYLGMLGNGYVWIATDWLSSLLDTSAPLGSEVMNTIQGVLSLRQHNVDSKRKNDLFSRWGKLAKKETGRYFGLNSYGLNAYDTVWTIAHAIDDFLNDGGIFSFSNDPRLNDTSGGSLHLQAMTLFDGGKLLLDKILKTNITGVTGRLSFNSDRDIICPAYDIINVVGTGFRRIGYWSNYSGLSVVAPETLYTKPPNRSSTNRPLSSVIWPGETTSKPRGWVFPNNGKELKIGVPNRVSYREFISETQDSGMVKGFCIDVFYSAINVLPYAVPHKFIPVGNGRENPTYTELVNMVASGVLDAAIGDIAIVTNRTKTVDFTQPYIESGLVILAPVKKPISNAWAFLRPFTLEMWCTTGALFLVVGAVVWILEHRFNDDFRGPPKKQIVTIFWFSFSTLFFSHTEKTVSMLARMVLIIWLFVILTIRSSYTASLTSILTVHQLSSPIKGIDSLISSNEPIGFQVGSFSENYLTEELGIPRSRLKALGTPEQYAKALDLGPENGGVAAVVDERPYIDLFLSTQCRFSIVGSEFTKSGWGFAFPRDSPLAVDMSTAILTLSENGDLQRIHDKWLTRGGCSSAISKLESDRLHLSSFSGLFLVCGMACFLSLLIHFVIMIRQFNKHIPNEESELSDSSVGSRSLRSLKTFLSFMDGKEEHMKSSSQPSSVEKKSPNDGIDMES</sequence>
<keyword evidence="14" id="KW-1015">Disulfide bond</keyword>
<keyword evidence="3 13" id="KW-0813">Transport</keyword>
<keyword evidence="6 16" id="KW-1133">Transmembrane helix</keyword>
<evidence type="ECO:0000256" key="15">
    <source>
        <dbReference type="SAM" id="MobiDB-lite"/>
    </source>
</evidence>
<evidence type="ECO:0000256" key="3">
    <source>
        <dbReference type="ARBA" id="ARBA00022448"/>
    </source>
</evidence>
<dbReference type="GO" id="GO:0015276">
    <property type="term" value="F:ligand-gated monoatomic ion channel activity"/>
    <property type="evidence" value="ECO:0007669"/>
    <property type="project" value="InterPro"/>
</dbReference>
<feature type="transmembrane region" description="Helical" evidence="16">
    <location>
        <begin position="671"/>
        <end position="690"/>
    </location>
</feature>
<dbReference type="FunFam" id="1.10.287.70:FF:000037">
    <property type="entry name" value="Glutamate receptor"/>
    <property type="match status" value="1"/>
</dbReference>
<dbReference type="InterPro" id="IPR028082">
    <property type="entry name" value="Peripla_BP_I"/>
</dbReference>
<keyword evidence="5" id="KW-0732">Signal</keyword>
<evidence type="ECO:0000256" key="6">
    <source>
        <dbReference type="ARBA" id="ARBA00022989"/>
    </source>
</evidence>
<comment type="function">
    <text evidence="13">Glutamate-gated receptor that probably acts as non-selective cation channel.</text>
</comment>